<dbReference type="PATRIC" id="fig|1293598.4.peg.1916"/>
<comment type="catalytic activity">
    <reaction evidence="8">
        <text>fluoride(in) = fluoride(out)</text>
        <dbReference type="Rhea" id="RHEA:76159"/>
        <dbReference type="ChEBI" id="CHEBI:17051"/>
    </reaction>
    <physiologicalReaction direction="left-to-right" evidence="8">
        <dbReference type="Rhea" id="RHEA:76160"/>
    </physiologicalReaction>
</comment>
<protein>
    <recommendedName>
        <fullName evidence="10">Fluoride-specific ion channel FluC</fullName>
    </recommendedName>
</protein>
<proteinExistence type="inferred from homology"/>
<feature type="binding site" evidence="10">
    <location>
        <position position="63"/>
    </location>
    <ligand>
        <name>Na(+)</name>
        <dbReference type="ChEBI" id="CHEBI:29101"/>
        <note>structural</note>
    </ligand>
</feature>
<comment type="caution">
    <text evidence="11">The sequence shown here is derived from an EMBL/GenBank/DDBJ whole genome shotgun (WGS) entry which is preliminary data.</text>
</comment>
<evidence type="ECO:0000313" key="12">
    <source>
        <dbReference type="Proteomes" id="UP000050969"/>
    </source>
</evidence>
<accession>A0A0R2MYS5</accession>
<evidence type="ECO:0000256" key="4">
    <source>
        <dbReference type="ARBA" id="ARBA00022989"/>
    </source>
</evidence>
<dbReference type="EMBL" id="JQCE01000006">
    <property type="protein sequence ID" value="KRO18044.1"/>
    <property type="molecule type" value="Genomic_DNA"/>
</dbReference>
<comment type="similarity">
    <text evidence="7 10">Belongs to the fluoride channel Fluc/FEX (TC 1.A.43) family.</text>
</comment>
<comment type="subcellular location">
    <subcellularLocation>
        <location evidence="1 10">Cell membrane</location>
        <topology evidence="1 10">Multi-pass membrane protein</topology>
    </subcellularLocation>
</comment>
<dbReference type="STRING" id="1293598.IV56_GL001840"/>
<keyword evidence="10" id="KW-0915">Sodium</keyword>
<keyword evidence="12" id="KW-1185">Reference proteome</keyword>
<dbReference type="GO" id="GO:0062054">
    <property type="term" value="F:fluoride channel activity"/>
    <property type="evidence" value="ECO:0007669"/>
    <property type="project" value="UniProtKB-UniRule"/>
</dbReference>
<dbReference type="AlphaFoldDB" id="A0A0R2MYS5"/>
<evidence type="ECO:0000256" key="1">
    <source>
        <dbReference type="ARBA" id="ARBA00004651"/>
    </source>
</evidence>
<dbReference type="InterPro" id="IPR003691">
    <property type="entry name" value="FluC"/>
</dbReference>
<evidence type="ECO:0000256" key="10">
    <source>
        <dbReference type="HAMAP-Rule" id="MF_00454"/>
    </source>
</evidence>
<dbReference type="Pfam" id="PF02537">
    <property type="entry name" value="CRCB"/>
    <property type="match status" value="1"/>
</dbReference>
<comment type="function">
    <text evidence="9 10">Fluoride-specific ion channel. Important for reducing fluoride concentration in the cell, thus reducing its toxicity.</text>
</comment>
<keyword evidence="10" id="KW-0479">Metal-binding</keyword>
<keyword evidence="5 10" id="KW-0472">Membrane</keyword>
<dbReference type="GO" id="GO:0140114">
    <property type="term" value="P:cellular detoxification of fluoride"/>
    <property type="evidence" value="ECO:0007669"/>
    <property type="project" value="UniProtKB-UniRule"/>
</dbReference>
<evidence type="ECO:0000256" key="6">
    <source>
        <dbReference type="ARBA" id="ARBA00023303"/>
    </source>
</evidence>
<keyword evidence="10" id="KW-0813">Transport</keyword>
<evidence type="ECO:0000256" key="9">
    <source>
        <dbReference type="ARBA" id="ARBA00049940"/>
    </source>
</evidence>
<dbReference type="PANTHER" id="PTHR28259:SF1">
    <property type="entry name" value="FLUORIDE EXPORT PROTEIN 1-RELATED"/>
    <property type="match status" value="1"/>
</dbReference>
<keyword evidence="10" id="KW-0406">Ion transport</keyword>
<evidence type="ECO:0000256" key="7">
    <source>
        <dbReference type="ARBA" id="ARBA00035120"/>
    </source>
</evidence>
<reference evidence="11 12" key="1">
    <citation type="journal article" date="2015" name="Genome Announc.">
        <title>Expanding the biotechnology potential of lactobacilli through comparative genomics of 213 strains and associated genera.</title>
        <authorList>
            <person name="Sun Z."/>
            <person name="Harris H.M."/>
            <person name="McCann A."/>
            <person name="Guo C."/>
            <person name="Argimon S."/>
            <person name="Zhang W."/>
            <person name="Yang X."/>
            <person name="Jeffery I.B."/>
            <person name="Cooney J.C."/>
            <person name="Kagawa T.F."/>
            <person name="Liu W."/>
            <person name="Song Y."/>
            <person name="Salvetti E."/>
            <person name="Wrobel A."/>
            <person name="Rasinkangas P."/>
            <person name="Parkhill J."/>
            <person name="Rea M.C."/>
            <person name="O'Sullivan O."/>
            <person name="Ritari J."/>
            <person name="Douillard F.P."/>
            <person name="Paul Ross R."/>
            <person name="Yang R."/>
            <person name="Briner A.E."/>
            <person name="Felis G.E."/>
            <person name="de Vos W.M."/>
            <person name="Barrangou R."/>
            <person name="Klaenhammer T.R."/>
            <person name="Caufield P.W."/>
            <person name="Cui Y."/>
            <person name="Zhang H."/>
            <person name="O'Toole P.W."/>
        </authorList>
    </citation>
    <scope>NUCLEOTIDE SEQUENCE [LARGE SCALE GENOMIC DNA]</scope>
    <source>
        <strain evidence="11 12">DSM 24301</strain>
    </source>
</reference>
<name>A0A0R2MYS5_9LACO</name>
<keyword evidence="3 10" id="KW-0812">Transmembrane</keyword>
<dbReference type="GO" id="GO:0046872">
    <property type="term" value="F:metal ion binding"/>
    <property type="evidence" value="ECO:0007669"/>
    <property type="project" value="UniProtKB-KW"/>
</dbReference>
<evidence type="ECO:0000256" key="8">
    <source>
        <dbReference type="ARBA" id="ARBA00035585"/>
    </source>
</evidence>
<dbReference type="HAMAP" id="MF_00454">
    <property type="entry name" value="FluC"/>
    <property type="match status" value="1"/>
</dbReference>
<evidence type="ECO:0000256" key="2">
    <source>
        <dbReference type="ARBA" id="ARBA00022475"/>
    </source>
</evidence>
<feature type="transmembrane region" description="Helical" evidence="10">
    <location>
        <begin position="91"/>
        <end position="109"/>
    </location>
</feature>
<keyword evidence="6 10" id="KW-0407">Ion channel</keyword>
<dbReference type="Proteomes" id="UP000050969">
    <property type="component" value="Unassembled WGS sequence"/>
</dbReference>
<feature type="binding site" evidence="10">
    <location>
        <position position="66"/>
    </location>
    <ligand>
        <name>Na(+)</name>
        <dbReference type="ChEBI" id="CHEBI:29101"/>
        <note>structural</note>
    </ligand>
</feature>
<evidence type="ECO:0000313" key="11">
    <source>
        <dbReference type="EMBL" id="KRO18044.1"/>
    </source>
</evidence>
<feature type="transmembrane region" description="Helical" evidence="10">
    <location>
        <begin position="26"/>
        <end position="47"/>
    </location>
</feature>
<dbReference type="GO" id="GO:0005886">
    <property type="term" value="C:plasma membrane"/>
    <property type="evidence" value="ECO:0007669"/>
    <property type="project" value="UniProtKB-SubCell"/>
</dbReference>
<feature type="transmembrane region" description="Helical" evidence="10">
    <location>
        <begin position="53"/>
        <end position="79"/>
    </location>
</feature>
<keyword evidence="2 10" id="KW-1003">Cell membrane</keyword>
<evidence type="ECO:0000256" key="3">
    <source>
        <dbReference type="ARBA" id="ARBA00022692"/>
    </source>
</evidence>
<evidence type="ECO:0000256" key="5">
    <source>
        <dbReference type="ARBA" id="ARBA00023136"/>
    </source>
</evidence>
<dbReference type="PANTHER" id="PTHR28259">
    <property type="entry name" value="FLUORIDE EXPORT PROTEIN 1-RELATED"/>
    <property type="match status" value="1"/>
</dbReference>
<keyword evidence="4 10" id="KW-1133">Transmembrane helix</keyword>
<gene>
    <name evidence="10" type="primary">fluC</name>
    <name evidence="10" type="synonym">crcB</name>
    <name evidence="11" type="ORF">IV56_GL001840</name>
</gene>
<comment type="activity regulation">
    <text evidence="10">Na(+) is not transported, but it plays an essential structural role and its presence is essential for fluoride channel function.</text>
</comment>
<organism evidence="11 12">
    <name type="scientific">Lacticaseibacillus saniviri JCM 17471 = DSM 24301</name>
    <dbReference type="NCBI Taxonomy" id="1293598"/>
    <lineage>
        <taxon>Bacteria</taxon>
        <taxon>Bacillati</taxon>
        <taxon>Bacillota</taxon>
        <taxon>Bacilli</taxon>
        <taxon>Lactobacillales</taxon>
        <taxon>Lactobacillaceae</taxon>
        <taxon>Lacticaseibacillus</taxon>
    </lineage>
</organism>
<sequence>MALGAGTGAVGRYLLSQVGKMYHFNFPWATFVTNLSGTFIIGLLTGLSLSQGWHLALVTGFCGGFTTFSTFNAELVILLRDHQTARAMVDLLASVIAGVMLLIVGLWLGQSL</sequence>
<dbReference type="NCBIfam" id="TIGR00494">
    <property type="entry name" value="crcB"/>
    <property type="match status" value="1"/>
</dbReference>